<keyword evidence="4" id="KW-1185">Reference proteome</keyword>
<name>A0ABR1JJ33_9AGAR</name>
<dbReference type="Proteomes" id="UP001498398">
    <property type="component" value="Unassembled WGS sequence"/>
</dbReference>
<feature type="compositionally biased region" description="Polar residues" evidence="1">
    <location>
        <begin position="608"/>
        <end position="619"/>
    </location>
</feature>
<dbReference type="SUPFAM" id="SSF81383">
    <property type="entry name" value="F-box domain"/>
    <property type="match status" value="1"/>
</dbReference>
<dbReference type="InterPro" id="IPR036047">
    <property type="entry name" value="F-box-like_dom_sf"/>
</dbReference>
<dbReference type="PROSITE" id="PS50181">
    <property type="entry name" value="FBOX"/>
    <property type="match status" value="1"/>
</dbReference>
<evidence type="ECO:0000259" key="2">
    <source>
        <dbReference type="PROSITE" id="PS50181"/>
    </source>
</evidence>
<proteinExistence type="predicted"/>
<dbReference type="InterPro" id="IPR001810">
    <property type="entry name" value="F-box_dom"/>
</dbReference>
<dbReference type="PANTHER" id="PTHR12100:SF1">
    <property type="entry name" value="RECYCLIN-1"/>
    <property type="match status" value="1"/>
</dbReference>
<dbReference type="InterPro" id="IPR009976">
    <property type="entry name" value="Sec10-like"/>
</dbReference>
<dbReference type="InterPro" id="IPR048627">
    <property type="entry name" value="Sec10_HB"/>
</dbReference>
<sequence length="996" mass="110401">MDKFATLEPLRLYANSSTPKKPIPKPVHLVGRLPADLHLLILSYLPVPDFPAYSRCSRAAAALSESEKVWEARWKALEVDKHQLGSVLDDLEQHNREQAGASRVAAPPTITVDDEFGDFASGDVLTSAPSVDEMGDFVGAFDNVAITPTTATYKSKSSTFRGMFIRAHSLLKQLTKILESPPHVILNDLASAVTPSLRSEALALRLLSSYLSIHIQPLRKWNTLHSVLRSAMDRFDAGLLTAFDQADSKADEAGMKEASESSWLVWDGSGDWEMGKVWTEKREIFYEQNWDPMDNFTKDGHGLDFDAMHSFMDIVLAAIKDHGSRAVRVFPKDSGVLLFFADRVATEVVSEYVTSLLTRARDISPTIFLQASAATFGEVWRMADAIVEAADLGKDGDGIVTRTQAEDVVYRMFEVNMDEYLDEEVENVKRAFEAICKGWERQASETDALASAERTRFLTSQNPAQVKRNVLASFTDVLLLPVTIVPRTVNAVGGALVTGVVTGGTAAAQGIAMLNPVRWTGAGNGQEEKEYESKGYQVYGAGSAGSNGNAKGNEKSTARGLGGDGEMVFEIGDEDDEEDDFVGDELNEKNEWEKEREEKDEAGWGSGDKTSVNTRSSVASTMSNLDVKSTAASSITSANSIKSATSTTSSVPTPLPSSTTNTLDKMDLLLSLDVALELIHTSRESLKRVETFAGYPGHYGFRVRDTIEELFVLLLRALSEGHVEKGFKEATQRMTSYKPAEHEEMTSVAPLLQFFELVHIGDMMQSMVQVYFDKEMAHHIDKTDFLNSVVREKKRFENTLDDSVAAGLNAGTDLLMNQVEHIVQQLTKPREYYPPENVDLELGPTEGCKEAIRCLEVHCKLLKGSTSKEVLEVFHQEVGIRLIAILQKHIKRQIISLKGGFQIIADLNAYHAFVTSLKVPQIANDFSHLKMLGHVYVVEDAKDLAQIVRDVTRYGGAYRPEDIYEFIQRRSDWKKIEKTVDKTMYNLSFKEDCTIC</sequence>
<protein>
    <submittedName>
        <fullName evidence="3">F-box protein: endocytic membrane traffic, recycling ReCYcling 1</fullName>
    </submittedName>
</protein>
<dbReference type="EMBL" id="JBANRG010000014">
    <property type="protein sequence ID" value="KAK7460932.1"/>
    <property type="molecule type" value="Genomic_DNA"/>
</dbReference>
<feature type="region of interest" description="Disordered" evidence="1">
    <location>
        <begin position="542"/>
        <end position="619"/>
    </location>
</feature>
<feature type="domain" description="F-box" evidence="2">
    <location>
        <begin position="27"/>
        <end position="73"/>
    </location>
</feature>
<feature type="compositionally biased region" description="Low complexity" evidence="1">
    <location>
        <begin position="542"/>
        <end position="551"/>
    </location>
</feature>
<feature type="compositionally biased region" description="Basic and acidic residues" evidence="1">
    <location>
        <begin position="586"/>
        <end position="602"/>
    </location>
</feature>
<feature type="region of interest" description="Disordered" evidence="1">
    <location>
        <begin position="636"/>
        <end position="658"/>
    </location>
</feature>
<feature type="compositionally biased region" description="Acidic residues" evidence="1">
    <location>
        <begin position="571"/>
        <end position="585"/>
    </location>
</feature>
<comment type="caution">
    <text evidence="3">The sequence shown here is derived from an EMBL/GenBank/DDBJ whole genome shotgun (WGS) entry which is preliminary data.</text>
</comment>
<organism evidence="3 4">
    <name type="scientific">Marasmiellus scandens</name>
    <dbReference type="NCBI Taxonomy" id="2682957"/>
    <lineage>
        <taxon>Eukaryota</taxon>
        <taxon>Fungi</taxon>
        <taxon>Dikarya</taxon>
        <taxon>Basidiomycota</taxon>
        <taxon>Agaricomycotina</taxon>
        <taxon>Agaricomycetes</taxon>
        <taxon>Agaricomycetidae</taxon>
        <taxon>Agaricales</taxon>
        <taxon>Marasmiineae</taxon>
        <taxon>Omphalotaceae</taxon>
        <taxon>Marasmiellus</taxon>
    </lineage>
</organism>
<dbReference type="Pfam" id="PF07393">
    <property type="entry name" value="Sec10_HB"/>
    <property type="match status" value="2"/>
</dbReference>
<gene>
    <name evidence="3" type="primary">RCY1</name>
    <name evidence="3" type="ORF">VKT23_008860</name>
</gene>
<dbReference type="PANTHER" id="PTHR12100">
    <property type="entry name" value="SEC10"/>
    <property type="match status" value="1"/>
</dbReference>
<reference evidence="3 4" key="1">
    <citation type="submission" date="2024-01" db="EMBL/GenBank/DDBJ databases">
        <title>A draft genome for the cacao thread blight pathogen Marasmiellus scandens.</title>
        <authorList>
            <person name="Baruah I.K."/>
            <person name="Leung J."/>
            <person name="Bukari Y."/>
            <person name="Amoako-Attah I."/>
            <person name="Meinhardt L.W."/>
            <person name="Bailey B.A."/>
            <person name="Cohen S.P."/>
        </authorList>
    </citation>
    <scope>NUCLEOTIDE SEQUENCE [LARGE SCALE GENOMIC DNA]</scope>
    <source>
        <strain evidence="3 4">GH-19</strain>
    </source>
</reference>
<evidence type="ECO:0000256" key="1">
    <source>
        <dbReference type="SAM" id="MobiDB-lite"/>
    </source>
</evidence>
<dbReference type="Pfam" id="PF00646">
    <property type="entry name" value="F-box"/>
    <property type="match status" value="1"/>
</dbReference>
<evidence type="ECO:0000313" key="3">
    <source>
        <dbReference type="EMBL" id="KAK7460932.1"/>
    </source>
</evidence>
<accession>A0ABR1JJ33</accession>
<evidence type="ECO:0000313" key="4">
    <source>
        <dbReference type="Proteomes" id="UP001498398"/>
    </source>
</evidence>